<gene>
    <name evidence="1" type="ORF">EHS25_009073</name>
</gene>
<evidence type="ECO:0000313" key="2">
    <source>
        <dbReference type="Proteomes" id="UP000279259"/>
    </source>
</evidence>
<sequence length="240" mass="27507">MSTAMSSALSRLAKAKRKWWRDTHPNEGEFSQESWDLQETVRLRNDQNKVWSVVLMHGRSYVSEGNIAAATIAGEADSVGKLWELLAEKVIDPSFTDPESSVKVDTRFRVTRRDRSSSDIDEVATRAGLCLGRQQTSQQVRQLLVIDSMRGESEWEVSNESDQVVTGPSMSAESETYTPDPMWQRFPDRVKSKNTADITQRTLVIMLAPDKKTRDEWLTKRDQVFDNLPEDAWYQYLELN</sequence>
<reference evidence="1 2" key="1">
    <citation type="submission" date="2018-11" db="EMBL/GenBank/DDBJ databases">
        <title>Genome sequence of Saitozyma podzolica DSM 27192.</title>
        <authorList>
            <person name="Aliyu H."/>
            <person name="Gorte O."/>
            <person name="Ochsenreither K."/>
        </authorList>
    </citation>
    <scope>NUCLEOTIDE SEQUENCE [LARGE SCALE GENOMIC DNA]</scope>
    <source>
        <strain evidence="1 2">DSM 27192</strain>
    </source>
</reference>
<name>A0A427YKS9_9TREE</name>
<organism evidence="1 2">
    <name type="scientific">Saitozyma podzolica</name>
    <dbReference type="NCBI Taxonomy" id="1890683"/>
    <lineage>
        <taxon>Eukaryota</taxon>
        <taxon>Fungi</taxon>
        <taxon>Dikarya</taxon>
        <taxon>Basidiomycota</taxon>
        <taxon>Agaricomycotina</taxon>
        <taxon>Tremellomycetes</taxon>
        <taxon>Tremellales</taxon>
        <taxon>Trimorphomycetaceae</taxon>
        <taxon>Saitozyma</taxon>
    </lineage>
</organism>
<keyword evidence="2" id="KW-1185">Reference proteome</keyword>
<proteinExistence type="predicted"/>
<evidence type="ECO:0000313" key="1">
    <source>
        <dbReference type="EMBL" id="RSH91704.1"/>
    </source>
</evidence>
<dbReference type="Proteomes" id="UP000279259">
    <property type="component" value="Unassembled WGS sequence"/>
</dbReference>
<dbReference type="AlphaFoldDB" id="A0A427YKS9"/>
<dbReference type="OrthoDB" id="10304111at2759"/>
<dbReference type="EMBL" id="RSCD01000007">
    <property type="protein sequence ID" value="RSH91704.1"/>
    <property type="molecule type" value="Genomic_DNA"/>
</dbReference>
<comment type="caution">
    <text evidence="1">The sequence shown here is derived from an EMBL/GenBank/DDBJ whole genome shotgun (WGS) entry which is preliminary data.</text>
</comment>
<accession>A0A427YKS9</accession>
<protein>
    <submittedName>
        <fullName evidence="1">Uncharacterized protein</fullName>
    </submittedName>
</protein>